<dbReference type="PRINTS" id="PR00420">
    <property type="entry name" value="RNGMNOXGNASE"/>
</dbReference>
<dbReference type="EMBL" id="QFWT01000002">
    <property type="protein sequence ID" value="PWI34633.1"/>
    <property type="molecule type" value="Genomic_DNA"/>
</dbReference>
<evidence type="ECO:0000313" key="10">
    <source>
        <dbReference type="Proteomes" id="UP000245362"/>
    </source>
</evidence>
<accession>A0A2U3BCZ2</accession>
<gene>
    <name evidence="9" type="ORF">DI392_05895</name>
</gene>
<dbReference type="SUPFAM" id="SSF51905">
    <property type="entry name" value="FAD/NAD(P)-binding domain"/>
    <property type="match status" value="1"/>
</dbReference>
<keyword evidence="6" id="KW-0560">Oxidoreductase</keyword>
<evidence type="ECO:0000256" key="2">
    <source>
        <dbReference type="ARBA" id="ARBA00004749"/>
    </source>
</evidence>
<dbReference type="InterPro" id="IPR036188">
    <property type="entry name" value="FAD/NAD-bd_sf"/>
</dbReference>
<dbReference type="NCBIfam" id="TIGR01988">
    <property type="entry name" value="Ubi-OHases"/>
    <property type="match status" value="1"/>
</dbReference>
<dbReference type="Pfam" id="PF01494">
    <property type="entry name" value="FAD_binding_3"/>
    <property type="match status" value="1"/>
</dbReference>
<dbReference type="GO" id="GO:0006744">
    <property type="term" value="P:ubiquinone biosynthetic process"/>
    <property type="evidence" value="ECO:0007669"/>
    <property type="project" value="UniProtKB-UniPathway"/>
</dbReference>
<dbReference type="NCBIfam" id="TIGR01984">
    <property type="entry name" value="UbiH"/>
    <property type="match status" value="1"/>
</dbReference>
<comment type="caution">
    <text evidence="9">The sequence shown here is derived from an EMBL/GenBank/DDBJ whole genome shotgun (WGS) entry which is preliminary data.</text>
</comment>
<dbReference type="PROSITE" id="PS01304">
    <property type="entry name" value="UBIH"/>
    <property type="match status" value="1"/>
</dbReference>
<evidence type="ECO:0000259" key="8">
    <source>
        <dbReference type="Pfam" id="PF01494"/>
    </source>
</evidence>
<dbReference type="PANTHER" id="PTHR43876:SF8">
    <property type="entry name" value="2-OCTAPRENYL-6-METHOXYPHENOL HYDROXYLASE"/>
    <property type="match status" value="1"/>
</dbReference>
<evidence type="ECO:0000256" key="3">
    <source>
        <dbReference type="ARBA" id="ARBA00005349"/>
    </source>
</evidence>
<feature type="domain" description="FAD-binding" evidence="8">
    <location>
        <begin position="4"/>
        <end position="316"/>
    </location>
</feature>
<dbReference type="NCBIfam" id="NF004356">
    <property type="entry name" value="PRK05732.1"/>
    <property type="match status" value="1"/>
</dbReference>
<dbReference type="GO" id="GO:0071949">
    <property type="term" value="F:FAD binding"/>
    <property type="evidence" value="ECO:0007669"/>
    <property type="project" value="InterPro"/>
</dbReference>
<name>A0A2U3BCZ2_9VIBR</name>
<dbReference type="RefSeq" id="WP_109318969.1">
    <property type="nucleotide sequence ID" value="NZ_QFWT01000002.1"/>
</dbReference>
<keyword evidence="4" id="KW-0285">Flavoprotein</keyword>
<dbReference type="InterPro" id="IPR018168">
    <property type="entry name" value="Ubi_Hdrlase_CS"/>
</dbReference>
<comment type="cofactor">
    <cofactor evidence="1">
        <name>FAD</name>
        <dbReference type="ChEBI" id="CHEBI:57692"/>
    </cofactor>
</comment>
<keyword evidence="5" id="KW-0274">FAD</keyword>
<dbReference type="AlphaFoldDB" id="A0A2U3BCZ2"/>
<evidence type="ECO:0000256" key="6">
    <source>
        <dbReference type="ARBA" id="ARBA00023002"/>
    </source>
</evidence>
<dbReference type="InterPro" id="IPR051205">
    <property type="entry name" value="UbiH/COQ6_monooxygenase"/>
</dbReference>
<comment type="similarity">
    <text evidence="3">Belongs to the UbiH/COQ6 family.</text>
</comment>
<evidence type="ECO:0000256" key="5">
    <source>
        <dbReference type="ARBA" id="ARBA00022827"/>
    </source>
</evidence>
<evidence type="ECO:0000313" key="9">
    <source>
        <dbReference type="EMBL" id="PWI34633.1"/>
    </source>
</evidence>
<keyword evidence="7" id="KW-0503">Monooxygenase</keyword>
<protein>
    <submittedName>
        <fullName evidence="9">2-octaprenyl-6-methoxyphenyl hydroxylase</fullName>
    </submittedName>
</protein>
<dbReference type="UniPathway" id="UPA00232"/>
<evidence type="ECO:0000256" key="4">
    <source>
        <dbReference type="ARBA" id="ARBA00022630"/>
    </source>
</evidence>
<reference evidence="9 10" key="1">
    <citation type="submission" date="2018-05" db="EMBL/GenBank/DDBJ databases">
        <title>Vibrio limimaris sp. nov., isolated from marine sediment.</title>
        <authorList>
            <person name="Li C.-M."/>
        </authorList>
    </citation>
    <scope>NUCLEOTIDE SEQUENCE [LARGE SCALE GENOMIC DNA]</scope>
    <source>
        <strain evidence="9 10">E4404</strain>
    </source>
</reference>
<dbReference type="PANTHER" id="PTHR43876">
    <property type="entry name" value="UBIQUINONE BIOSYNTHESIS MONOOXYGENASE COQ6, MITOCHONDRIAL"/>
    <property type="match status" value="1"/>
</dbReference>
<evidence type="ECO:0000256" key="1">
    <source>
        <dbReference type="ARBA" id="ARBA00001974"/>
    </source>
</evidence>
<keyword evidence="10" id="KW-1185">Reference proteome</keyword>
<evidence type="ECO:0000256" key="7">
    <source>
        <dbReference type="ARBA" id="ARBA00023033"/>
    </source>
</evidence>
<comment type="pathway">
    <text evidence="2">Cofactor biosynthesis; ubiquinone biosynthesis.</text>
</comment>
<proteinExistence type="inferred from homology"/>
<dbReference type="Gene3D" id="3.50.50.60">
    <property type="entry name" value="FAD/NAD(P)-binding domain"/>
    <property type="match status" value="2"/>
</dbReference>
<dbReference type="InterPro" id="IPR011295">
    <property type="entry name" value="UbiH"/>
</dbReference>
<organism evidence="9 10">
    <name type="scientific">Vibrio albus</name>
    <dbReference type="NCBI Taxonomy" id="2200953"/>
    <lineage>
        <taxon>Bacteria</taxon>
        <taxon>Pseudomonadati</taxon>
        <taxon>Pseudomonadota</taxon>
        <taxon>Gammaproteobacteria</taxon>
        <taxon>Vibrionales</taxon>
        <taxon>Vibrionaceae</taxon>
        <taxon>Vibrio</taxon>
    </lineage>
</organism>
<sequence>MKHYDVVIAGGAMVGATLALALDKLGGDDLSVAVIEPYPVEKSHPGFDARAIALSYGSVQILDSFSLWQELQPFVTPIKNIHVSDRGHVGMAEFSAAHQGVDALGYVVELADVGQLYHARLAASGVDFKCPDSVVNIERTQDTNLITLASGEEISCRLFVVADGTQSRCCEKLGLTAREYDFGQVAVIANIVTESGHNNQAYERFTEFGPLALLPMSEQRMSLVWCMSPEQAEELSLLPEEAFLSRLQDGFGWRLGRILQVGERITYPLKLTMRDKIISHRVSVVGNAAQTLHPVAGQGFNLGIRDVAALAELLTEDKQSETGCGVSHAKDVGNYSFLNQYQKSRVHDRSATVDLTYTLVRVFSNNQCPFVVTRNLGLMAVDTSTSLASPFLLRTMGLVERSL</sequence>
<dbReference type="InterPro" id="IPR010971">
    <property type="entry name" value="UbiH/COQ6"/>
</dbReference>
<dbReference type="InterPro" id="IPR002938">
    <property type="entry name" value="FAD-bd"/>
</dbReference>
<dbReference type="OrthoDB" id="9769565at2"/>
<dbReference type="Proteomes" id="UP000245362">
    <property type="component" value="Unassembled WGS sequence"/>
</dbReference>
<dbReference type="GO" id="GO:0008681">
    <property type="term" value="F:2-octaprenyl-6-methoxyphenol hydroxylase activity"/>
    <property type="evidence" value="ECO:0007669"/>
    <property type="project" value="InterPro"/>
</dbReference>